<organism evidence="1">
    <name type="scientific">Lepeophtheirus salmonis</name>
    <name type="common">Salmon louse</name>
    <name type="synonym">Caligus salmonis</name>
    <dbReference type="NCBI Taxonomy" id="72036"/>
    <lineage>
        <taxon>Eukaryota</taxon>
        <taxon>Metazoa</taxon>
        <taxon>Ecdysozoa</taxon>
        <taxon>Arthropoda</taxon>
        <taxon>Crustacea</taxon>
        <taxon>Multicrustacea</taxon>
        <taxon>Hexanauplia</taxon>
        <taxon>Copepoda</taxon>
        <taxon>Siphonostomatoida</taxon>
        <taxon>Caligidae</taxon>
        <taxon>Lepeophtheirus</taxon>
    </lineage>
</organism>
<dbReference type="AlphaFoldDB" id="A0A0K2TQT8"/>
<sequence length="42" mass="4985">HGKGGGCPSCIIVHRRIRLNRQCRESYHFPDVPDRGIPWWRK</sequence>
<proteinExistence type="predicted"/>
<evidence type="ECO:0000313" key="1">
    <source>
        <dbReference type="EMBL" id="CDW28389.1"/>
    </source>
</evidence>
<protein>
    <submittedName>
        <fullName evidence="1">Uncharacterized protein</fullName>
    </submittedName>
</protein>
<accession>A0A0K2TQT8</accession>
<dbReference type="EMBL" id="HACA01011028">
    <property type="protein sequence ID" value="CDW28389.1"/>
    <property type="molecule type" value="Transcribed_RNA"/>
</dbReference>
<reference evidence="1" key="1">
    <citation type="submission" date="2014-05" db="EMBL/GenBank/DDBJ databases">
        <authorList>
            <person name="Chronopoulou M."/>
        </authorList>
    </citation>
    <scope>NUCLEOTIDE SEQUENCE</scope>
    <source>
        <tissue evidence="1">Whole organism</tissue>
    </source>
</reference>
<feature type="non-terminal residue" evidence="1">
    <location>
        <position position="1"/>
    </location>
</feature>
<name>A0A0K2TQT8_LEPSM</name>